<keyword evidence="3" id="KW-1185">Reference proteome</keyword>
<accession>A0A7X3FS10</accession>
<dbReference type="AlphaFoldDB" id="A0A7X3FS10"/>
<dbReference type="InterPro" id="IPR008979">
    <property type="entry name" value="Galactose-bd-like_sf"/>
</dbReference>
<dbReference type="Gene3D" id="3.20.20.80">
    <property type="entry name" value="Glycosidases"/>
    <property type="match status" value="1"/>
</dbReference>
<evidence type="ECO:0008006" key="4">
    <source>
        <dbReference type="Google" id="ProtNLM"/>
    </source>
</evidence>
<evidence type="ECO:0000313" key="3">
    <source>
        <dbReference type="Proteomes" id="UP000438106"/>
    </source>
</evidence>
<dbReference type="InterPro" id="IPR017853">
    <property type="entry name" value="GH"/>
</dbReference>
<dbReference type="GO" id="GO:0004553">
    <property type="term" value="F:hydrolase activity, hydrolyzing O-glycosyl compounds"/>
    <property type="evidence" value="ECO:0007669"/>
    <property type="project" value="InterPro"/>
</dbReference>
<proteinExistence type="predicted"/>
<dbReference type="PANTHER" id="PTHR42732:SF1">
    <property type="entry name" value="BETA-MANNOSIDASE"/>
    <property type="match status" value="1"/>
</dbReference>
<name>A0A7X3FS10_9HYPH</name>
<dbReference type="EMBL" id="WQRF01000001">
    <property type="protein sequence ID" value="MVS98850.1"/>
    <property type="molecule type" value="Genomic_DNA"/>
</dbReference>
<reference evidence="2 3" key="1">
    <citation type="submission" date="2019-12" db="EMBL/GenBank/DDBJ databases">
        <title>Devosia maris sp. nov., isolated from the deep seawater.</title>
        <authorList>
            <person name="Liu Y."/>
        </authorList>
    </citation>
    <scope>NUCLEOTIDE SEQUENCE [LARGE SCALE GENOMIC DNA]</scope>
    <source>
        <strain evidence="2 3">L53-10-65</strain>
    </source>
</reference>
<dbReference type="GO" id="GO:0005975">
    <property type="term" value="P:carbohydrate metabolic process"/>
    <property type="evidence" value="ECO:0007669"/>
    <property type="project" value="InterPro"/>
</dbReference>
<protein>
    <recommendedName>
        <fullName evidence="4">Glycoside hydrolase family 2</fullName>
    </recommendedName>
</protein>
<comment type="caution">
    <text evidence="2">The sequence shown here is derived from an EMBL/GenBank/DDBJ whole genome shotgun (WGS) entry which is preliminary data.</text>
</comment>
<sequence>MDQLRRSILRWPERQRSVRGRAGQPHPGNIERKRQYCRLGDGDRREQCRAGRRNTRRSAGSGKDRGRRAPLGVRSMGGADGAARPTFKKRTTMLHRLDLSGTWSFALDPDNVGLSSKWAATTLGDSIALPGSVDEARKAPASSAITMAHLSRRHPYVGKAWYQRIIKIAADQSQLYHWLYLERPHGQVDLFINGIKIGRDESLSTPNRFFLGRLAEGEHTVTLLIDNGRFEAVGDAHIAGDMPDVAHSKTEHTQTNWNGVVGSIELHSAGGGIHNLAVDAPSRHLRICMDLEAYDTNAFWPTFWKADATDMVRLSFSIAGQDRPVVEEHAVSISSALTSLQFDVELPEAAGNWDEFDPIVHSLVVEWFRDGQLLDRAETPFGIRTIRSQGRHILLNDRRVFLRGTLDCCIFPLSGYPPTDKRGWRKAFETAAAYGLNHIRFHSYCPPKAAFEVADELGLLLHVETPIWAILGADPALDRYILTEAERIVAEYGNHPSFVMLTVGNEVYGARMHAFLERFVEYWQAKDARRIYSGGSGWPTIERANYVSKPEPRSHRWGEGLNSRLNARPLETRTDWSEWVQKVPMALVSHEIGQWCVYPDLRAIDKYTGVLEARNFIVVRDDLAAKSMLPLADDFTFNSGRLQTMLYKEDIEAALRTPDFAGFQLLGLQDFPGQGTALVGVVDAFWDEKSYVSPQAFREFCAPTVPLLRADGFVVAQGSAFTADLQIAHYGANSLPAGQVTVTLVDSNGGERRKSLVDVEELKTGQLHDLGPISIDTTDLPDGLYQCVLSGNGFANRYEVAVFADAAQRTLDIVGALDATTLERIEEGATVVFSPSPETIKPNAELGHTTVFWNTLWTKGQAPHTLGLINDIDHPIFSLFPANSHSGWHQWALTYGRRALDMKTLDARALIRVIDDWNQNRNLVLLAEVKIGRGRLLLSACDLTADNEHLVARALRNAVAGYLEDGSFANAPSASVDELTSWWEDIRA</sequence>
<evidence type="ECO:0000256" key="1">
    <source>
        <dbReference type="SAM" id="MobiDB-lite"/>
    </source>
</evidence>
<evidence type="ECO:0000313" key="2">
    <source>
        <dbReference type="EMBL" id="MVS98850.1"/>
    </source>
</evidence>
<dbReference type="SUPFAM" id="SSF51445">
    <property type="entry name" value="(Trans)glycosidases"/>
    <property type="match status" value="1"/>
</dbReference>
<gene>
    <name evidence="2" type="ORF">GO014_07430</name>
</gene>
<dbReference type="PANTHER" id="PTHR42732">
    <property type="entry name" value="BETA-GALACTOSIDASE"/>
    <property type="match status" value="1"/>
</dbReference>
<feature type="region of interest" description="Disordered" evidence="1">
    <location>
        <begin position="41"/>
        <end position="84"/>
    </location>
</feature>
<dbReference type="InterPro" id="IPR051913">
    <property type="entry name" value="GH2_Domain-Containing"/>
</dbReference>
<dbReference type="SUPFAM" id="SSF49785">
    <property type="entry name" value="Galactose-binding domain-like"/>
    <property type="match status" value="1"/>
</dbReference>
<dbReference type="Gene3D" id="2.60.120.260">
    <property type="entry name" value="Galactose-binding domain-like"/>
    <property type="match status" value="1"/>
</dbReference>
<dbReference type="Proteomes" id="UP000438106">
    <property type="component" value="Unassembled WGS sequence"/>
</dbReference>
<organism evidence="2 3">
    <name type="scientific">Devosia marina</name>
    <dbReference type="NCBI Taxonomy" id="2683198"/>
    <lineage>
        <taxon>Bacteria</taxon>
        <taxon>Pseudomonadati</taxon>
        <taxon>Pseudomonadota</taxon>
        <taxon>Alphaproteobacteria</taxon>
        <taxon>Hyphomicrobiales</taxon>
        <taxon>Devosiaceae</taxon>
        <taxon>Devosia</taxon>
    </lineage>
</organism>